<name>A0A2G9UJU0_TELCI</name>
<dbReference type="Proteomes" id="UP000230423">
    <property type="component" value="Unassembled WGS sequence"/>
</dbReference>
<sequence>MRRMPRKLVPTWMQALRKIRIVKIKEMPRRILITMIMKQAVPLEDGSNEGIFR</sequence>
<dbReference type="AlphaFoldDB" id="A0A2G9UJU0"/>
<protein>
    <submittedName>
        <fullName evidence="1">Uncharacterized protein</fullName>
    </submittedName>
</protein>
<gene>
    <name evidence="1" type="ORF">TELCIR_07721</name>
</gene>
<keyword evidence="2" id="KW-1185">Reference proteome</keyword>
<proteinExistence type="predicted"/>
<reference evidence="1 2" key="1">
    <citation type="submission" date="2015-09" db="EMBL/GenBank/DDBJ databases">
        <title>Draft genome of the parasitic nematode Teladorsagia circumcincta isolate WARC Sus (inbred).</title>
        <authorList>
            <person name="Mitreva M."/>
        </authorList>
    </citation>
    <scope>NUCLEOTIDE SEQUENCE [LARGE SCALE GENOMIC DNA]</scope>
    <source>
        <strain evidence="1 2">S</strain>
    </source>
</reference>
<accession>A0A2G9UJU0</accession>
<organism evidence="1 2">
    <name type="scientific">Teladorsagia circumcincta</name>
    <name type="common">Brown stomach worm</name>
    <name type="synonym">Ostertagia circumcincta</name>
    <dbReference type="NCBI Taxonomy" id="45464"/>
    <lineage>
        <taxon>Eukaryota</taxon>
        <taxon>Metazoa</taxon>
        <taxon>Ecdysozoa</taxon>
        <taxon>Nematoda</taxon>
        <taxon>Chromadorea</taxon>
        <taxon>Rhabditida</taxon>
        <taxon>Rhabditina</taxon>
        <taxon>Rhabditomorpha</taxon>
        <taxon>Strongyloidea</taxon>
        <taxon>Trichostrongylidae</taxon>
        <taxon>Teladorsagia</taxon>
    </lineage>
</organism>
<evidence type="ECO:0000313" key="2">
    <source>
        <dbReference type="Proteomes" id="UP000230423"/>
    </source>
</evidence>
<evidence type="ECO:0000313" key="1">
    <source>
        <dbReference type="EMBL" id="PIO70416.1"/>
    </source>
</evidence>
<dbReference type="EMBL" id="KZ346271">
    <property type="protein sequence ID" value="PIO70416.1"/>
    <property type="molecule type" value="Genomic_DNA"/>
</dbReference>